<keyword evidence="1" id="KW-0472">Membrane</keyword>
<feature type="transmembrane region" description="Helical" evidence="1">
    <location>
        <begin position="96"/>
        <end position="115"/>
    </location>
</feature>
<feature type="transmembrane region" description="Helical" evidence="1">
    <location>
        <begin position="127"/>
        <end position="145"/>
    </location>
</feature>
<dbReference type="Pfam" id="PF04657">
    <property type="entry name" value="DMT_YdcZ"/>
    <property type="match status" value="1"/>
</dbReference>
<evidence type="ECO:0000256" key="1">
    <source>
        <dbReference type="SAM" id="Phobius"/>
    </source>
</evidence>
<dbReference type="InterPro" id="IPR006750">
    <property type="entry name" value="YdcZ"/>
</dbReference>
<dbReference type="PANTHER" id="PTHR34821">
    <property type="entry name" value="INNER MEMBRANE PROTEIN YDCZ"/>
    <property type="match status" value="1"/>
</dbReference>
<organism evidence="2 3">
    <name type="scientific">Caloramator proteoclasticus DSM 10124</name>
    <dbReference type="NCBI Taxonomy" id="1121262"/>
    <lineage>
        <taxon>Bacteria</taxon>
        <taxon>Bacillati</taxon>
        <taxon>Bacillota</taxon>
        <taxon>Clostridia</taxon>
        <taxon>Eubacteriales</taxon>
        <taxon>Clostridiaceae</taxon>
        <taxon>Caloramator</taxon>
    </lineage>
</organism>
<dbReference type="PANTHER" id="PTHR34821:SF3">
    <property type="entry name" value="MEMBRANE PROTEIN"/>
    <property type="match status" value="1"/>
</dbReference>
<dbReference type="RefSeq" id="WP_073249060.1">
    <property type="nucleotide sequence ID" value="NZ_FQVG01000033.1"/>
</dbReference>
<feature type="transmembrane region" description="Helical" evidence="1">
    <location>
        <begin position="70"/>
        <end position="90"/>
    </location>
</feature>
<dbReference type="GO" id="GO:0005886">
    <property type="term" value="C:plasma membrane"/>
    <property type="evidence" value="ECO:0007669"/>
    <property type="project" value="TreeGrafter"/>
</dbReference>
<keyword evidence="1" id="KW-0812">Transmembrane</keyword>
<dbReference type="Proteomes" id="UP000184423">
    <property type="component" value="Unassembled WGS sequence"/>
</dbReference>
<reference evidence="3" key="1">
    <citation type="submission" date="2016-11" db="EMBL/GenBank/DDBJ databases">
        <authorList>
            <person name="Varghese N."/>
            <person name="Submissions S."/>
        </authorList>
    </citation>
    <scope>NUCLEOTIDE SEQUENCE [LARGE SCALE GENOMIC DNA]</scope>
    <source>
        <strain evidence="3">DSM 10124</strain>
    </source>
</reference>
<evidence type="ECO:0000313" key="3">
    <source>
        <dbReference type="Proteomes" id="UP000184423"/>
    </source>
</evidence>
<name>A0A1M4YRR8_9CLOT</name>
<gene>
    <name evidence="2" type="ORF">SAMN02746091_01735</name>
</gene>
<dbReference type="EMBL" id="FQVG01000033">
    <property type="protein sequence ID" value="SHF08485.1"/>
    <property type="molecule type" value="Genomic_DNA"/>
</dbReference>
<proteinExistence type="predicted"/>
<protein>
    <submittedName>
        <fullName evidence="2">Transporter family-2 protein</fullName>
    </submittedName>
</protein>
<keyword evidence="3" id="KW-1185">Reference proteome</keyword>
<dbReference type="AlphaFoldDB" id="A0A1M4YRR8"/>
<feature type="transmembrane region" description="Helical" evidence="1">
    <location>
        <begin position="35"/>
        <end position="58"/>
    </location>
</feature>
<accession>A0A1M4YRR8</accession>
<sequence>MQNNLLGIVFSILAGFLMSIQGVFNTRCSEKIGLWETNIVVQITGFIFTLVILLIVGNGDFKKITQVNKLYLLGGVIGVLIIYFVMRGISELSPTYSVSTILIAQLITAAAIDFFGLFGTEKVPFHYTKIIGVILMVAGIIIFKLKG</sequence>
<evidence type="ECO:0000313" key="2">
    <source>
        <dbReference type="EMBL" id="SHF08485.1"/>
    </source>
</evidence>
<keyword evidence="1" id="KW-1133">Transmembrane helix</keyword>